<evidence type="ECO:0000313" key="9">
    <source>
        <dbReference type="Proteomes" id="UP000436088"/>
    </source>
</evidence>
<keyword evidence="9" id="KW-1185">Reference proteome</keyword>
<dbReference type="InterPro" id="IPR029472">
    <property type="entry name" value="Copia-like_N"/>
</dbReference>
<dbReference type="Pfam" id="PF14244">
    <property type="entry name" value="Retrotran_gag_3"/>
    <property type="match status" value="1"/>
</dbReference>
<evidence type="ECO:0000259" key="7">
    <source>
        <dbReference type="Pfam" id="PF14244"/>
    </source>
</evidence>
<dbReference type="PANTHER" id="PTHR37610:SF78">
    <property type="entry name" value="GAG-POLYPEPTIDE OF LTR COPIA-TYPE-RELATED"/>
    <property type="match status" value="1"/>
</dbReference>
<dbReference type="GO" id="GO:0030247">
    <property type="term" value="F:polysaccharide binding"/>
    <property type="evidence" value="ECO:0007669"/>
    <property type="project" value="InterPro"/>
</dbReference>
<keyword evidence="2" id="KW-0812">Transmembrane</keyword>
<dbReference type="GO" id="GO:0016020">
    <property type="term" value="C:membrane"/>
    <property type="evidence" value="ECO:0007669"/>
    <property type="project" value="UniProtKB-SubCell"/>
</dbReference>
<protein>
    <recommendedName>
        <fullName evidence="10">Wall-associated receptor kinase galacturonan-binding domain-containing protein</fullName>
    </recommendedName>
</protein>
<comment type="subcellular location">
    <subcellularLocation>
        <location evidence="1">Membrane</location>
        <topology evidence="1">Single-pass membrane protein</topology>
    </subcellularLocation>
</comment>
<keyword evidence="5" id="KW-0472">Membrane</keyword>
<sequence>MGKKNPNFDEEDAPLCPVVEVEPPYEVADKFGCKESCGDVEIPFPIGIQVGCYKSKWFRVTCNRTADGEKPFISNINMQLLNVSFYDGTVIANNSIIYSDCPGRDRKNNGVSAIDCGNLATFLRSSTHGTRIHGCKQPACCNTMTSTVSCSTNTPPGLSSFDANITRGLCVLGEESGTLCSPDGRYCRTSLSQRHLCVCTSDNFKDYDYLSTDACQVPINQSEATTVQPSPQVQHHAVVTSFRLPTANHQVQVLFCAVPSDYEILDFNHPVYLHLSDTPGTMLVSQSLTGIENNGVWSRSMRIALLTKNKVRIIDGSCQRSSIPEALRAQWDRCNTVKLYWILNSVSKERSVGIVFASSAALVWQDLQEHFNKVDGSRIFFFAPRDWYDLSGAYSMIDQEESQRSHLSSIVHEATALFSSSFKGSGSDGVASQGLVITVMFVVTRKISVTG</sequence>
<organism evidence="8 9">
    <name type="scientific">Hibiscus syriacus</name>
    <name type="common">Rose of Sharon</name>
    <dbReference type="NCBI Taxonomy" id="106335"/>
    <lineage>
        <taxon>Eukaryota</taxon>
        <taxon>Viridiplantae</taxon>
        <taxon>Streptophyta</taxon>
        <taxon>Embryophyta</taxon>
        <taxon>Tracheophyta</taxon>
        <taxon>Spermatophyta</taxon>
        <taxon>Magnoliopsida</taxon>
        <taxon>eudicotyledons</taxon>
        <taxon>Gunneridae</taxon>
        <taxon>Pentapetalae</taxon>
        <taxon>rosids</taxon>
        <taxon>malvids</taxon>
        <taxon>Malvales</taxon>
        <taxon>Malvaceae</taxon>
        <taxon>Malvoideae</taxon>
        <taxon>Hibiscus</taxon>
    </lineage>
</organism>
<evidence type="ECO:0000256" key="2">
    <source>
        <dbReference type="ARBA" id="ARBA00022692"/>
    </source>
</evidence>
<keyword evidence="4" id="KW-1133">Transmembrane helix</keyword>
<evidence type="ECO:0008006" key="10">
    <source>
        <dbReference type="Google" id="ProtNLM"/>
    </source>
</evidence>
<comment type="caution">
    <text evidence="8">The sequence shown here is derived from an EMBL/GenBank/DDBJ whole genome shotgun (WGS) entry which is preliminary data.</text>
</comment>
<proteinExistence type="predicted"/>
<gene>
    <name evidence="8" type="ORF">F3Y22_tig00000773pilonHSYRG00156</name>
</gene>
<evidence type="ECO:0000256" key="4">
    <source>
        <dbReference type="ARBA" id="ARBA00022989"/>
    </source>
</evidence>
<keyword evidence="3" id="KW-0732">Signal</keyword>
<dbReference type="InterPro" id="IPR025287">
    <property type="entry name" value="WAK_GUB"/>
</dbReference>
<dbReference type="PANTHER" id="PTHR37610">
    <property type="entry name" value="CCHC-TYPE DOMAIN-CONTAINING PROTEIN"/>
    <property type="match status" value="1"/>
</dbReference>
<feature type="domain" description="Wall-associated receptor kinase galacturonan-binding" evidence="6">
    <location>
        <begin position="33"/>
        <end position="90"/>
    </location>
</feature>
<dbReference type="Pfam" id="PF13947">
    <property type="entry name" value="GUB_WAK_bind"/>
    <property type="match status" value="1"/>
</dbReference>
<evidence type="ECO:0000256" key="5">
    <source>
        <dbReference type="ARBA" id="ARBA00023136"/>
    </source>
</evidence>
<evidence type="ECO:0000313" key="8">
    <source>
        <dbReference type="EMBL" id="KAE8734316.1"/>
    </source>
</evidence>
<dbReference type="AlphaFoldDB" id="A0A6A3CYW4"/>
<dbReference type="EMBL" id="VEPZ02000072">
    <property type="protein sequence ID" value="KAE8734316.1"/>
    <property type="molecule type" value="Genomic_DNA"/>
</dbReference>
<feature type="domain" description="Retrotransposon Copia-like N-terminal" evidence="7">
    <location>
        <begin position="274"/>
        <end position="319"/>
    </location>
</feature>
<evidence type="ECO:0000259" key="6">
    <source>
        <dbReference type="Pfam" id="PF13947"/>
    </source>
</evidence>
<name>A0A6A3CYW4_HIBSY</name>
<reference evidence="8" key="1">
    <citation type="submission" date="2019-09" db="EMBL/GenBank/DDBJ databases">
        <title>Draft genome information of white flower Hibiscus syriacus.</title>
        <authorList>
            <person name="Kim Y.-M."/>
        </authorList>
    </citation>
    <scope>NUCLEOTIDE SEQUENCE [LARGE SCALE GENOMIC DNA]</scope>
    <source>
        <strain evidence="8">YM2019G1</strain>
    </source>
</reference>
<evidence type="ECO:0000256" key="1">
    <source>
        <dbReference type="ARBA" id="ARBA00004167"/>
    </source>
</evidence>
<accession>A0A6A3CYW4</accession>
<dbReference type="Proteomes" id="UP000436088">
    <property type="component" value="Unassembled WGS sequence"/>
</dbReference>
<evidence type="ECO:0000256" key="3">
    <source>
        <dbReference type="ARBA" id="ARBA00022729"/>
    </source>
</evidence>